<dbReference type="EMBL" id="AQHV01000013">
    <property type="protein sequence ID" value="KKB54747.1"/>
    <property type="molecule type" value="Genomic_DNA"/>
</dbReference>
<dbReference type="InterPro" id="IPR012910">
    <property type="entry name" value="Plug_dom"/>
</dbReference>
<dbReference type="InterPro" id="IPR023996">
    <property type="entry name" value="TonB-dep_OMP_SusC/RagA"/>
</dbReference>
<organism evidence="6 7">
    <name type="scientific">Parabacteroides goldsteinii DSM 19448 = WAL 12034</name>
    <dbReference type="NCBI Taxonomy" id="927665"/>
    <lineage>
        <taxon>Bacteria</taxon>
        <taxon>Pseudomonadati</taxon>
        <taxon>Bacteroidota</taxon>
        <taxon>Bacteroidia</taxon>
        <taxon>Bacteroidales</taxon>
        <taxon>Tannerellaceae</taxon>
        <taxon>Parabacteroides</taxon>
    </lineage>
</organism>
<dbReference type="InterPro" id="IPR008969">
    <property type="entry name" value="CarboxyPept-like_regulatory"/>
</dbReference>
<dbReference type="Gene3D" id="2.170.130.10">
    <property type="entry name" value="TonB-dependent receptor, plug domain"/>
    <property type="match status" value="1"/>
</dbReference>
<evidence type="ECO:0000256" key="4">
    <source>
        <dbReference type="PROSITE-ProRule" id="PRU01360"/>
    </source>
</evidence>
<dbReference type="InterPro" id="IPR037066">
    <property type="entry name" value="Plug_dom_sf"/>
</dbReference>
<dbReference type="NCBIfam" id="TIGR04057">
    <property type="entry name" value="SusC_RagA_signa"/>
    <property type="match status" value="1"/>
</dbReference>
<keyword evidence="1 4" id="KW-0813">Transport</keyword>
<dbReference type="FunFam" id="2.170.130.10:FF:000003">
    <property type="entry name" value="SusC/RagA family TonB-linked outer membrane protein"/>
    <property type="match status" value="1"/>
</dbReference>
<dbReference type="STRING" id="927665.HMPREF1535_02872"/>
<evidence type="ECO:0000313" key="6">
    <source>
        <dbReference type="EMBL" id="KKB54747.1"/>
    </source>
</evidence>
<dbReference type="Pfam" id="PF13715">
    <property type="entry name" value="CarbopepD_reg_2"/>
    <property type="match status" value="1"/>
</dbReference>
<dbReference type="InterPro" id="IPR039426">
    <property type="entry name" value="TonB-dep_rcpt-like"/>
</dbReference>
<name>A0A0F5JBD1_9BACT</name>
<reference evidence="6 7" key="1">
    <citation type="submission" date="2013-04" db="EMBL/GenBank/DDBJ databases">
        <title>The Genome Sequence of Parabacteroides goldsteinii DSM 19448.</title>
        <authorList>
            <consortium name="The Broad Institute Genomics Platform"/>
            <person name="Earl A."/>
            <person name="Ward D."/>
            <person name="Feldgarden M."/>
            <person name="Gevers D."/>
            <person name="Martens E."/>
            <person name="Sakamoto M."/>
            <person name="Benno Y."/>
            <person name="Song Y."/>
            <person name="Liu C."/>
            <person name="Lee J."/>
            <person name="Bolanos M."/>
            <person name="Vaisanen M.L."/>
            <person name="Finegold S.M."/>
            <person name="Walker B."/>
            <person name="Young S."/>
            <person name="Zeng Q."/>
            <person name="Gargeya S."/>
            <person name="Fitzgerald M."/>
            <person name="Haas B."/>
            <person name="Abouelleil A."/>
            <person name="Allen A.W."/>
            <person name="Alvarado L."/>
            <person name="Arachchi H.M."/>
            <person name="Berlin A.M."/>
            <person name="Chapman S.B."/>
            <person name="Gainer-Dewar J."/>
            <person name="Goldberg J."/>
            <person name="Griggs A."/>
            <person name="Gujja S."/>
            <person name="Hansen M."/>
            <person name="Howarth C."/>
            <person name="Imamovic A."/>
            <person name="Ireland A."/>
            <person name="Larimer J."/>
            <person name="McCowan C."/>
            <person name="Murphy C."/>
            <person name="Pearson M."/>
            <person name="Poon T.W."/>
            <person name="Priest M."/>
            <person name="Roberts A."/>
            <person name="Saif S."/>
            <person name="Shea T."/>
            <person name="Sisk P."/>
            <person name="Sykes S."/>
            <person name="Wortman J."/>
            <person name="Nusbaum C."/>
            <person name="Birren B."/>
        </authorList>
    </citation>
    <scope>NUCLEOTIDE SEQUENCE [LARGE SCALE GENOMIC DNA]</scope>
    <source>
        <strain evidence="6 7">DSM 19448</strain>
    </source>
</reference>
<feature type="domain" description="Secretin/TonB short N-terminal" evidence="5">
    <location>
        <begin position="69"/>
        <end position="119"/>
    </location>
</feature>
<dbReference type="PROSITE" id="PS52016">
    <property type="entry name" value="TONB_DEPENDENT_REC_3"/>
    <property type="match status" value="1"/>
</dbReference>
<dbReference type="InterPro" id="IPR011662">
    <property type="entry name" value="Secretin/TonB_short_N"/>
</dbReference>
<keyword evidence="4" id="KW-1134">Transmembrane beta strand</keyword>
<comment type="similarity">
    <text evidence="4">Belongs to the TonB-dependent receptor family.</text>
</comment>
<dbReference type="RefSeq" id="WP_046146637.1">
    <property type="nucleotide sequence ID" value="NZ_KQ033913.1"/>
</dbReference>
<dbReference type="SMART" id="SM00965">
    <property type="entry name" value="STN"/>
    <property type="match status" value="1"/>
</dbReference>
<evidence type="ECO:0000256" key="2">
    <source>
        <dbReference type="ARBA" id="ARBA00023136"/>
    </source>
</evidence>
<gene>
    <name evidence="6" type="ORF">HMPREF1535_02872</name>
</gene>
<keyword evidence="2 4" id="KW-0472">Membrane</keyword>
<proteinExistence type="inferred from homology"/>
<evidence type="ECO:0000313" key="7">
    <source>
        <dbReference type="Proteomes" id="UP000033047"/>
    </source>
</evidence>
<dbReference type="SUPFAM" id="SSF49464">
    <property type="entry name" value="Carboxypeptidase regulatory domain-like"/>
    <property type="match status" value="1"/>
</dbReference>
<evidence type="ECO:0000256" key="1">
    <source>
        <dbReference type="ARBA" id="ARBA00022448"/>
    </source>
</evidence>
<dbReference type="Proteomes" id="UP000033047">
    <property type="component" value="Unassembled WGS sequence"/>
</dbReference>
<keyword evidence="3 4" id="KW-0998">Cell outer membrane</keyword>
<keyword evidence="4" id="KW-0812">Transmembrane</keyword>
<evidence type="ECO:0000256" key="3">
    <source>
        <dbReference type="ARBA" id="ARBA00023237"/>
    </source>
</evidence>
<evidence type="ECO:0000259" key="5">
    <source>
        <dbReference type="SMART" id="SM00965"/>
    </source>
</evidence>
<dbReference type="HOGENOM" id="CLU_004317_1_0_10"/>
<dbReference type="AlphaFoldDB" id="A0A0F5JBD1"/>
<sequence>MENREKSYHKIVKVKQIHWTIVLVLFLLFGNSLSASILQINVQSQLLTVNVNEESIKNIFSVIENNSEYVFFYPTHIDLNRKVTIDIQKGTINQVLTELFRGTNITFSVSGKQVYVKMKTTTSQIEQENRGIKVKGNVTDFNGQPLAGVSIQQKGTTNGTISDIDGSYSISVPDKYAILVFSYIGFVAKEETIGSREIVNVVMSEDVGQLEEVVVVGYGTQKKVSVVGSVSNISVGEIKKAATPSLSNTLGGQLPGIITRQATGEPGYDQASVYIRGIASWVNRNPLILVDGIERDMNNINTEEIESISILKDASATAVYGVKGANGVILITTKRGEIGKPKVSIRTEFAAVQALRLPEYINSAEYAGLINEGRANVGKPARYTDTDIALYADGSDPYLHPNVDWVNEILKKNTFQNITNMNVTGGSEIVRYFVNAGYTTLGGLYKTDSENNYNTNVRVDRYNFRSRIEINLTKHFLIDLGIGGIIQKGNYPNMGQYDIYYNLRATPPLAFPKQNPDGSVGGIMSFLGSNPWAVMTQSGYKVNNRNTLQSTFGVKWDLSELVSKGLSLSGRFSYDYYSDAWNTRSKVFEVKQYLGKDENGNDQYTVLREATPMTYSSGNSSNRALYSEASLNYDRAFNKIHNVSAMLLYNRRDYVDINASSSILNLPYRRQGLAGRFTYDYDHRYLTEFNFGYNGSEQFPKGKRYGFFPSISAGWVLSNEAFWKASFIDNLKIRGSIGKVGNDISNNARRFLYLTTIDKNGPSYPFGQTFNWYQGIQEGQIGTSDVTWETATKANVGFDISFFNKLSLQVDAFSEKRKGILIERQRIPDIYGYLGNSIPQGNLGKAKNYGVDGALEFKNQTTSGVFYSLRANFSYAHNEIIENDTPLPKYDYLDSRGHPIDQPFGLIALGLFKDDEEIANSPKQTFQEKVRPGDIKYKDINNDGVIDSYDRVAIGYPRMPEIMYGFGGTISYKGFDASIFFTGATRTSLFLAGLTIWPSMDGEGSSNILREYYENRWTPETAGTAKYPAITDNKNENNFQTSTLYMRDGTYLKLKNAEIGYTLDKKLTRKINIDNLRFFVNGLNLYSWDKIKIVDPESNDGTNSGTGAYPTSRTFNVGLQVNF</sequence>
<protein>
    <submittedName>
        <fullName evidence="6">SusC/RagA family TonB-linked outer membrane protein</fullName>
    </submittedName>
</protein>
<dbReference type="InterPro" id="IPR023997">
    <property type="entry name" value="TonB-dep_OMP_SusC/RagA_CS"/>
</dbReference>
<dbReference type="GO" id="GO:0009279">
    <property type="term" value="C:cell outer membrane"/>
    <property type="evidence" value="ECO:0007669"/>
    <property type="project" value="UniProtKB-SubCell"/>
</dbReference>
<comment type="subcellular location">
    <subcellularLocation>
        <location evidence="4">Cell outer membrane</location>
        <topology evidence="4">Multi-pass membrane protein</topology>
    </subcellularLocation>
</comment>
<dbReference type="SUPFAM" id="SSF56935">
    <property type="entry name" value="Porins"/>
    <property type="match status" value="1"/>
</dbReference>
<dbReference type="NCBIfam" id="TIGR04056">
    <property type="entry name" value="OMP_RagA_SusC"/>
    <property type="match status" value="1"/>
</dbReference>
<comment type="caution">
    <text evidence="6">The sequence shown here is derived from an EMBL/GenBank/DDBJ whole genome shotgun (WGS) entry which is preliminary data.</text>
</comment>
<accession>A0A0F5JBD1</accession>
<dbReference type="PATRIC" id="fig|927665.4.peg.2946"/>
<dbReference type="Gene3D" id="2.60.40.1120">
    <property type="entry name" value="Carboxypeptidase-like, regulatory domain"/>
    <property type="match status" value="1"/>
</dbReference>
<dbReference type="Pfam" id="PF07660">
    <property type="entry name" value="STN"/>
    <property type="match status" value="1"/>
</dbReference>
<dbReference type="Pfam" id="PF07715">
    <property type="entry name" value="Plug"/>
    <property type="match status" value="1"/>
</dbReference>